<dbReference type="SUPFAM" id="SSF52540">
    <property type="entry name" value="P-loop containing nucleoside triphosphate hydrolases"/>
    <property type="match status" value="1"/>
</dbReference>
<dbReference type="Gene3D" id="3.40.50.300">
    <property type="entry name" value="P-loop containing nucleotide triphosphate hydrolases"/>
    <property type="match status" value="1"/>
</dbReference>
<evidence type="ECO:0000313" key="4">
    <source>
        <dbReference type="Proteomes" id="UP000658656"/>
    </source>
</evidence>
<dbReference type="RefSeq" id="WP_183176791.1">
    <property type="nucleotide sequence ID" value="NZ_BNAV01000001.1"/>
</dbReference>
<organism evidence="3 4">
    <name type="scientific">Amycolatopsis bartoniae</name>
    <dbReference type="NCBI Taxonomy" id="941986"/>
    <lineage>
        <taxon>Bacteria</taxon>
        <taxon>Bacillati</taxon>
        <taxon>Actinomycetota</taxon>
        <taxon>Actinomycetes</taxon>
        <taxon>Pseudonocardiales</taxon>
        <taxon>Pseudonocardiaceae</taxon>
        <taxon>Amycolatopsis</taxon>
    </lineage>
</organism>
<dbReference type="CDD" id="cd06170">
    <property type="entry name" value="LuxR_C_like"/>
    <property type="match status" value="1"/>
</dbReference>
<dbReference type="Pfam" id="PF13191">
    <property type="entry name" value="AAA_16"/>
    <property type="match status" value="1"/>
</dbReference>
<sequence length="849" mass="89393">MSAPLHGRHAEVARLTALVQAVRRGRGGALVLTGARGTGKSALLTAAEEAAGELRVLRLAGIAAEAGLPGAGLERLTGGRPDDLLGALGEPVLVLVDDAHRLDSASLDALAFAARRCAHRAAGFVFAVPPGGNEPLAGLPEVPLSALSDEDADQLVGDFEPAVRTTLVASAAGNPADLLALAGALTPAQLAGRQPLPRALPLGRQRTRLAEELAALSPGARRLVLIACCDTVLDVRVLAHCDESALSECLRSEFVLVSGDEVRAVSPAVRATVYADATEDDRRAAHRALAGALDRHCHRAQWIWHRARAAGEPGPGIAAELAAAAAREAPGRAAEALHRAADLTPPGEAKADRLLAAAARYWAAGSAFPARGLLRQAREHAGTEAQTGRILVLQGEIELRDGVPALAYHELSLAAEHLPAEEAAVALLLAEEARSAAGQQPDPQVPPWPAVPLMAAYFSGMAETFRGNLATGREALRQVLAEGGASRDVRSALWAGEAAMVLGEPQLAHDRACAAVSRSRIAADDTLLPAALAQLALTAALLDRPRMALAAAVRGVSAAQAAGQRNSEADHLVLAALASASLGDREAALARLDQAAPRIEAAGLGRAAAVAQWVRACLDLLDDQPEDALRRLVPLLGGEAARPMLRVAAAPQLVEAAIRCGQRAPAEAALDRYECWARETGTASWQALAARCRALLAEDFAVAERHFQAALDLHRTGGATLELARTELLYARRLRRERRTREARAQLRDALRLVQACGADYWTERVRTELRAAGDSAARQATPSVQGLTPQQEQIARLVAAGETNREIASRLMLSQRTVEHHLRNIFVRLNLRSRVELAGALTRAGLAR</sequence>
<reference evidence="3" key="2">
    <citation type="submission" date="2020-09" db="EMBL/GenBank/DDBJ databases">
        <authorList>
            <person name="Sun Q."/>
            <person name="Zhou Y."/>
        </authorList>
    </citation>
    <scope>NUCLEOTIDE SEQUENCE</scope>
    <source>
        <strain evidence="3">CGMCC 4.7679</strain>
    </source>
</reference>
<keyword evidence="4" id="KW-1185">Reference proteome</keyword>
<dbReference type="InterPro" id="IPR000792">
    <property type="entry name" value="Tscrpt_reg_LuxR_C"/>
</dbReference>
<proteinExistence type="predicted"/>
<protein>
    <submittedName>
        <fullName evidence="3">Helix-turn-helix transcriptional regulator</fullName>
    </submittedName>
</protein>
<dbReference type="SMART" id="SM00421">
    <property type="entry name" value="HTH_LUXR"/>
    <property type="match status" value="1"/>
</dbReference>
<evidence type="ECO:0000256" key="1">
    <source>
        <dbReference type="ARBA" id="ARBA00023125"/>
    </source>
</evidence>
<dbReference type="PANTHER" id="PTHR43214:SF42">
    <property type="entry name" value="TRANSCRIPTIONAL REGULATORY PROTEIN DESR"/>
    <property type="match status" value="1"/>
</dbReference>
<evidence type="ECO:0000313" key="3">
    <source>
        <dbReference type="EMBL" id="GHF39879.1"/>
    </source>
</evidence>
<gene>
    <name evidence="3" type="ORF">GCM10017566_11570</name>
</gene>
<keyword evidence="1" id="KW-0238">DNA-binding</keyword>
<dbReference type="InterPro" id="IPR041664">
    <property type="entry name" value="AAA_16"/>
</dbReference>
<dbReference type="Pfam" id="PF00196">
    <property type="entry name" value="GerE"/>
    <property type="match status" value="1"/>
</dbReference>
<accession>A0A8H9IVY9</accession>
<evidence type="ECO:0000259" key="2">
    <source>
        <dbReference type="PROSITE" id="PS50043"/>
    </source>
</evidence>
<comment type="caution">
    <text evidence="3">The sequence shown here is derived from an EMBL/GenBank/DDBJ whole genome shotgun (WGS) entry which is preliminary data.</text>
</comment>
<dbReference type="PRINTS" id="PR00038">
    <property type="entry name" value="HTHLUXR"/>
</dbReference>
<dbReference type="Gene3D" id="1.10.10.10">
    <property type="entry name" value="Winged helix-like DNA-binding domain superfamily/Winged helix DNA-binding domain"/>
    <property type="match status" value="1"/>
</dbReference>
<dbReference type="PROSITE" id="PS00622">
    <property type="entry name" value="HTH_LUXR_1"/>
    <property type="match status" value="1"/>
</dbReference>
<dbReference type="InterPro" id="IPR039420">
    <property type="entry name" value="WalR-like"/>
</dbReference>
<dbReference type="InterPro" id="IPR036388">
    <property type="entry name" value="WH-like_DNA-bd_sf"/>
</dbReference>
<name>A0A8H9IVY9_9PSEU</name>
<dbReference type="PANTHER" id="PTHR43214">
    <property type="entry name" value="TWO-COMPONENT RESPONSE REGULATOR"/>
    <property type="match status" value="1"/>
</dbReference>
<dbReference type="PROSITE" id="PS50043">
    <property type="entry name" value="HTH_LUXR_2"/>
    <property type="match status" value="1"/>
</dbReference>
<reference evidence="3" key="1">
    <citation type="journal article" date="2014" name="Int. J. Syst. Evol. Microbiol.">
        <title>Complete genome sequence of Corynebacterium casei LMG S-19264T (=DSM 44701T), isolated from a smear-ripened cheese.</title>
        <authorList>
            <consortium name="US DOE Joint Genome Institute (JGI-PGF)"/>
            <person name="Walter F."/>
            <person name="Albersmeier A."/>
            <person name="Kalinowski J."/>
            <person name="Ruckert C."/>
        </authorList>
    </citation>
    <scope>NUCLEOTIDE SEQUENCE</scope>
    <source>
        <strain evidence="3">CGMCC 4.7679</strain>
    </source>
</reference>
<dbReference type="AlphaFoldDB" id="A0A8H9IVY9"/>
<dbReference type="GO" id="GO:0003677">
    <property type="term" value="F:DNA binding"/>
    <property type="evidence" value="ECO:0007669"/>
    <property type="project" value="UniProtKB-KW"/>
</dbReference>
<feature type="domain" description="HTH luxR-type" evidence="2">
    <location>
        <begin position="781"/>
        <end position="846"/>
    </location>
</feature>
<dbReference type="InterPro" id="IPR016032">
    <property type="entry name" value="Sig_transdc_resp-reg_C-effctor"/>
</dbReference>
<dbReference type="Proteomes" id="UP000658656">
    <property type="component" value="Unassembled WGS sequence"/>
</dbReference>
<dbReference type="SUPFAM" id="SSF46894">
    <property type="entry name" value="C-terminal effector domain of the bipartite response regulators"/>
    <property type="match status" value="1"/>
</dbReference>
<dbReference type="GO" id="GO:0006355">
    <property type="term" value="P:regulation of DNA-templated transcription"/>
    <property type="evidence" value="ECO:0007669"/>
    <property type="project" value="InterPro"/>
</dbReference>
<dbReference type="InterPro" id="IPR027417">
    <property type="entry name" value="P-loop_NTPase"/>
</dbReference>
<dbReference type="EMBL" id="BNAV01000001">
    <property type="protein sequence ID" value="GHF39879.1"/>
    <property type="molecule type" value="Genomic_DNA"/>
</dbReference>